<comment type="similarity">
    <text evidence="2">Belongs to the unc-50 family.</text>
</comment>
<dbReference type="InterPro" id="IPR007881">
    <property type="entry name" value="UNC-50"/>
</dbReference>
<keyword evidence="8" id="KW-1185">Reference proteome</keyword>
<proteinExistence type="inferred from homology"/>
<name>A0A8H3FM57_9LECA</name>
<evidence type="ECO:0000256" key="3">
    <source>
        <dbReference type="ARBA" id="ARBA00022692"/>
    </source>
</evidence>
<comment type="caution">
    <text evidence="7">The sequence shown here is derived from an EMBL/GenBank/DDBJ whole genome shotgun (WGS) entry which is preliminary data.</text>
</comment>
<comment type="subcellular location">
    <subcellularLocation>
        <location evidence="1">Membrane</location>
        <topology evidence="1">Multi-pass membrane protein</topology>
    </subcellularLocation>
</comment>
<reference evidence="7" key="1">
    <citation type="submission" date="2021-03" db="EMBL/GenBank/DDBJ databases">
        <authorList>
            <person name="Tagirdzhanova G."/>
        </authorList>
    </citation>
    <scope>NUCLEOTIDE SEQUENCE</scope>
</reference>
<sequence>MEGRRASGARRPRVDLKGYECHGSSRGASAGPWALNARHCIREAMPLCQEGRGEERTFPANASRLRLFKFPQMDFEMAIWEMTSLLIAPKKVFRSIYYHVQPHSPSPNKPSANNQTKNTWHRPDPSFTYLLSFFMLLTGIAWGIAYTTSVGAIVRLTLLFVFVHFLAVSLLVATGAFFLVGRLLGPGIAGLPGRRRQQGLFTQAGEGEQLEFGYCFDVAIRAFFPVWVWLYVMQFLLWPLIARDNWVSMFFGNTLYLVGLGYYTIICFLGYNALPFLHHTELLLSPCFVYAILWFASLFGFNIAKHVGPLLITGAG</sequence>
<evidence type="ECO:0000313" key="8">
    <source>
        <dbReference type="Proteomes" id="UP000664534"/>
    </source>
</evidence>
<keyword evidence="5 6" id="KW-0472">Membrane</keyword>
<dbReference type="GO" id="GO:0000139">
    <property type="term" value="C:Golgi membrane"/>
    <property type="evidence" value="ECO:0007669"/>
    <property type="project" value="TreeGrafter"/>
</dbReference>
<keyword evidence="3 6" id="KW-0812">Transmembrane</keyword>
<protein>
    <recommendedName>
        <fullName evidence="9">UNC-50-like protein</fullName>
    </recommendedName>
</protein>
<evidence type="ECO:0000313" key="7">
    <source>
        <dbReference type="EMBL" id="CAF9927108.1"/>
    </source>
</evidence>
<dbReference type="EMBL" id="CAJPDT010000045">
    <property type="protein sequence ID" value="CAF9927108.1"/>
    <property type="molecule type" value="Genomic_DNA"/>
</dbReference>
<dbReference type="Proteomes" id="UP000664534">
    <property type="component" value="Unassembled WGS sequence"/>
</dbReference>
<keyword evidence="4 6" id="KW-1133">Transmembrane helix</keyword>
<accession>A0A8H3FM57</accession>
<gene>
    <name evidence="7" type="ORF">IMSHALPRED_007124</name>
</gene>
<evidence type="ECO:0000256" key="5">
    <source>
        <dbReference type="ARBA" id="ARBA00023136"/>
    </source>
</evidence>
<evidence type="ECO:0000256" key="2">
    <source>
        <dbReference type="ARBA" id="ARBA00006293"/>
    </source>
</evidence>
<feature type="transmembrane region" description="Helical" evidence="6">
    <location>
        <begin position="158"/>
        <end position="180"/>
    </location>
</feature>
<feature type="transmembrane region" description="Helical" evidence="6">
    <location>
        <begin position="283"/>
        <end position="304"/>
    </location>
</feature>
<dbReference type="OrthoDB" id="10027013at2759"/>
<evidence type="ECO:0000256" key="4">
    <source>
        <dbReference type="ARBA" id="ARBA00022989"/>
    </source>
</evidence>
<dbReference type="Pfam" id="PF05216">
    <property type="entry name" value="UNC-50"/>
    <property type="match status" value="1"/>
</dbReference>
<feature type="transmembrane region" description="Helical" evidence="6">
    <location>
        <begin position="127"/>
        <end position="146"/>
    </location>
</feature>
<dbReference type="AlphaFoldDB" id="A0A8H3FM57"/>
<evidence type="ECO:0000256" key="6">
    <source>
        <dbReference type="SAM" id="Phobius"/>
    </source>
</evidence>
<evidence type="ECO:0008006" key="9">
    <source>
        <dbReference type="Google" id="ProtNLM"/>
    </source>
</evidence>
<organism evidence="7 8">
    <name type="scientific">Imshaugia aleurites</name>
    <dbReference type="NCBI Taxonomy" id="172621"/>
    <lineage>
        <taxon>Eukaryota</taxon>
        <taxon>Fungi</taxon>
        <taxon>Dikarya</taxon>
        <taxon>Ascomycota</taxon>
        <taxon>Pezizomycotina</taxon>
        <taxon>Lecanoromycetes</taxon>
        <taxon>OSLEUM clade</taxon>
        <taxon>Lecanoromycetidae</taxon>
        <taxon>Lecanorales</taxon>
        <taxon>Lecanorineae</taxon>
        <taxon>Parmeliaceae</taxon>
        <taxon>Imshaugia</taxon>
    </lineage>
</organism>
<dbReference type="PANTHER" id="PTHR12841:SF6">
    <property type="entry name" value="PROTEIN UNC-50 HOMOLOG"/>
    <property type="match status" value="1"/>
</dbReference>
<feature type="transmembrane region" description="Helical" evidence="6">
    <location>
        <begin position="250"/>
        <end position="271"/>
    </location>
</feature>
<dbReference type="PANTHER" id="PTHR12841">
    <property type="entry name" value="PROTEIN UNC-50 HOMOLOG"/>
    <property type="match status" value="1"/>
</dbReference>
<feature type="transmembrane region" description="Helical" evidence="6">
    <location>
        <begin position="218"/>
        <end position="238"/>
    </location>
</feature>
<evidence type="ECO:0000256" key="1">
    <source>
        <dbReference type="ARBA" id="ARBA00004141"/>
    </source>
</evidence>